<dbReference type="PANTHER" id="PTHR10997">
    <property type="entry name" value="IMPORTIN-7, 8, 11"/>
    <property type="match status" value="1"/>
</dbReference>
<gene>
    <name evidence="6" type="ORF">NPX13_g6432</name>
</gene>
<comment type="similarity">
    <text evidence="2">Belongs to the importin beta family.</text>
</comment>
<dbReference type="GO" id="GO:0031267">
    <property type="term" value="F:small GTPase binding"/>
    <property type="evidence" value="ECO:0007669"/>
    <property type="project" value="InterPro"/>
</dbReference>
<dbReference type="InterPro" id="IPR011989">
    <property type="entry name" value="ARM-like"/>
</dbReference>
<keyword evidence="3" id="KW-0813">Transport</keyword>
<evidence type="ECO:0000256" key="1">
    <source>
        <dbReference type="ARBA" id="ARBA00004123"/>
    </source>
</evidence>
<name>A0A9W8NCM1_9PEZI</name>
<comment type="caution">
    <text evidence="6">The sequence shown here is derived from an EMBL/GenBank/DDBJ whole genome shotgun (WGS) entry which is preliminary data.</text>
</comment>
<keyword evidence="7" id="KW-1185">Reference proteome</keyword>
<dbReference type="Pfam" id="PF25758">
    <property type="entry name" value="TPR_IPO11"/>
    <property type="match status" value="1"/>
</dbReference>
<reference evidence="6" key="1">
    <citation type="submission" date="2022-07" db="EMBL/GenBank/DDBJ databases">
        <title>Genome Sequence of Xylaria arbuscula.</title>
        <authorList>
            <person name="Buettner E."/>
        </authorList>
    </citation>
    <scope>NUCLEOTIDE SEQUENCE</scope>
    <source>
        <strain evidence="6">VT107</strain>
    </source>
</reference>
<dbReference type="GO" id="GO:0005635">
    <property type="term" value="C:nuclear envelope"/>
    <property type="evidence" value="ECO:0007669"/>
    <property type="project" value="TreeGrafter"/>
</dbReference>
<comment type="subcellular location">
    <subcellularLocation>
        <location evidence="1">Nucleus</location>
    </subcellularLocation>
</comment>
<dbReference type="PROSITE" id="PS50166">
    <property type="entry name" value="IMPORTIN_B_NT"/>
    <property type="match status" value="1"/>
</dbReference>
<dbReference type="GO" id="GO:0006606">
    <property type="term" value="P:protein import into nucleus"/>
    <property type="evidence" value="ECO:0007669"/>
    <property type="project" value="TreeGrafter"/>
</dbReference>
<proteinExistence type="inferred from homology"/>
<accession>A0A9W8NCM1</accession>
<sequence length="970" mass="110047">MRFLAIIELKNGIDKYWRSRTIATKNAIPPEQKHMIRSNLFNGTLEEHDSQFALHNALVLAKVIRIDFPDEWPAALDNIIYELKTSHEGDNDHTLAGALLMLLQVVKELGTARLSKSQRALQTITPQLVQVLAEIYDAKTRLWLAFGTNHQGDKTKATVAMEISLRAFKILRRLLILGYREPHKDEFVQQIWSFSQSQFGQLLSLMNEEYPAIAKHILQFTKLHNEMASTHPSSFAALPGSSDLVRAYWSLVASFSLVFGESEGLRQRDSTNVTELSPAGPFKEKLALKGLLLMRSCIRLAHHPVQSIRYRSKEDTREQQEAIKAIKSQIFSDDFVRSAAETIITHLLVFRKSDMDAWEDDPQEWELQEENQGNAYEFEVRPCAERLFLDLFTHYKDLLLEPLLGYFNAARNPDASIAVKEAVYTTMGLAAAHIVRHFDFDDFLKSVIATDAAQTAPMCQILRRRIAILLSQWVPIKISSETRPLVYEIFKHLLNSQDSHNEIVVRITAARQLKQVVDEFEFDQNSFAIHAPQILKELINLVQLAEAEETKLAVVMTLRSIITRMDTTIVPFSELVMNVLPEIWSSAGDLGFMLKQAVMTILQSLVASMRSDFQRYQPLVLPLIAETTQEGSDSALHLIDEGLEFWHGLLQNSQPPLSPDLISLSSVAIEQLASQNDNAEILMEIVGCYIVLAPQSLLSDHYRQPLLKSLLASLDNKHRSQVLLTAEYVEITLRLSHQIGGEQGFHILMRDVVEVGFLKHLLEGIRDAYEAHQTSGPKRKQSRLDSNNLACYLTILARIAIIDPSTFVAMLGVLGPIESIWEWLSIEWFSNFDSMAEIDKLKLNLLGITRLLELPQPMAGLVLRKLQDYISMWTSVICQLWDDDSPGHDVLYTTDKIPTTEWDTSKDLARRELHSTDPIRTTVAYGFVKERLQGLANTVGEQTFQEWLANIDKDVLAGFQDLENRRPVPA</sequence>
<organism evidence="6 7">
    <name type="scientific">Xylaria arbuscula</name>
    <dbReference type="NCBI Taxonomy" id="114810"/>
    <lineage>
        <taxon>Eukaryota</taxon>
        <taxon>Fungi</taxon>
        <taxon>Dikarya</taxon>
        <taxon>Ascomycota</taxon>
        <taxon>Pezizomycotina</taxon>
        <taxon>Sordariomycetes</taxon>
        <taxon>Xylariomycetidae</taxon>
        <taxon>Xylariales</taxon>
        <taxon>Xylariaceae</taxon>
        <taxon>Xylaria</taxon>
    </lineage>
</organism>
<protein>
    <recommendedName>
        <fullName evidence="5">Importin N-terminal domain-containing protein</fullName>
    </recommendedName>
</protein>
<dbReference type="EMBL" id="JANPWZ010001140">
    <property type="protein sequence ID" value="KAJ3568400.1"/>
    <property type="molecule type" value="Genomic_DNA"/>
</dbReference>
<dbReference type="InterPro" id="IPR016024">
    <property type="entry name" value="ARM-type_fold"/>
</dbReference>
<dbReference type="Pfam" id="PF03810">
    <property type="entry name" value="IBN_N"/>
    <property type="match status" value="1"/>
</dbReference>
<evidence type="ECO:0000256" key="2">
    <source>
        <dbReference type="ARBA" id="ARBA00007991"/>
    </source>
</evidence>
<evidence type="ECO:0000259" key="5">
    <source>
        <dbReference type="PROSITE" id="PS50166"/>
    </source>
</evidence>
<dbReference type="GO" id="GO:0005829">
    <property type="term" value="C:cytosol"/>
    <property type="evidence" value="ECO:0007669"/>
    <property type="project" value="TreeGrafter"/>
</dbReference>
<dbReference type="Gene3D" id="1.25.10.10">
    <property type="entry name" value="Leucine-rich Repeat Variant"/>
    <property type="match status" value="1"/>
</dbReference>
<keyword evidence="4" id="KW-0539">Nucleus</keyword>
<evidence type="ECO:0000256" key="3">
    <source>
        <dbReference type="ARBA" id="ARBA00022448"/>
    </source>
</evidence>
<evidence type="ECO:0000313" key="7">
    <source>
        <dbReference type="Proteomes" id="UP001148614"/>
    </source>
</evidence>
<feature type="domain" description="Importin N-terminal" evidence="5">
    <location>
        <begin position="1"/>
        <end position="46"/>
    </location>
</feature>
<dbReference type="InterPro" id="IPR001494">
    <property type="entry name" value="Importin-beta_N"/>
</dbReference>
<dbReference type="SUPFAM" id="SSF48371">
    <property type="entry name" value="ARM repeat"/>
    <property type="match status" value="1"/>
</dbReference>
<evidence type="ECO:0000256" key="4">
    <source>
        <dbReference type="ARBA" id="ARBA00023242"/>
    </source>
</evidence>
<dbReference type="VEuPathDB" id="FungiDB:F4678DRAFT_413832"/>
<dbReference type="InterPro" id="IPR058669">
    <property type="entry name" value="TPR_IPO7/11-like"/>
</dbReference>
<evidence type="ECO:0000313" key="6">
    <source>
        <dbReference type="EMBL" id="KAJ3568400.1"/>
    </source>
</evidence>
<dbReference type="PANTHER" id="PTHR10997:SF7">
    <property type="entry name" value="IMPORTIN-11"/>
    <property type="match status" value="1"/>
</dbReference>
<dbReference type="Proteomes" id="UP001148614">
    <property type="component" value="Unassembled WGS sequence"/>
</dbReference>
<dbReference type="AlphaFoldDB" id="A0A9W8NCM1"/>